<dbReference type="EMBL" id="BAABIY010000003">
    <property type="protein sequence ID" value="GAA5094581.1"/>
    <property type="molecule type" value="Genomic_DNA"/>
</dbReference>
<keyword evidence="5" id="KW-0720">Serine protease</keyword>
<dbReference type="Proteomes" id="UP001501525">
    <property type="component" value="Unassembled WGS sequence"/>
</dbReference>
<dbReference type="Gene3D" id="2.30.42.10">
    <property type="match status" value="2"/>
</dbReference>
<dbReference type="RefSeq" id="WP_345096098.1">
    <property type="nucleotide sequence ID" value="NZ_BAABIY010000003.1"/>
</dbReference>
<sequence length="513" mass="55832">MDRNVVGESTSWMFFMRKVVVGVVLFLTGSIGLSWGAETNNTRLSVPDLAAELLETVVNISTAQTVDGTEQDENISVPVIPPDSLLQEYFSDFFASQDGQKDSQFQKVRSLGSGFVIDAQKGLIVTNYHVIVDADDIEVNFTDGTKLKAKLLGKDSKTDLALLQVDMGSKKLKAVRFGDSEKARIGDWVMAIGNPYGFGGSVTVGIISARNRDLNAGPYDNFIQTDAAINRGNSGGPLFDRNGEVIGINTAIISPSGGSIGIGFAIPSDMALSVINQLRNFGEIRRGWLAIRIQPVTEDIAKKLKLDKAMGALVAGKIEQADVDNSQLQTGDVILSFGNTKIKHARDLPRLVAESSEGKVVDIAILRNGQEKTVKVKLGRLIETDANENSENTDANQDTAEKLDNKKNSATKSETMQFMGMTLSEITEDLRHRYSITNKLRGLVVISVAQNSAADKKRIRVGEVIVDMNQSSVTTIDAAKKRIHKLREAGRKNALFIVARPDGELRFVTILMD</sequence>
<dbReference type="SUPFAM" id="SSF50494">
    <property type="entry name" value="Trypsin-like serine proteases"/>
    <property type="match status" value="1"/>
</dbReference>
<protein>
    <submittedName>
        <fullName evidence="8">DegQ family serine endoprotease</fullName>
    </submittedName>
</protein>
<evidence type="ECO:0000313" key="8">
    <source>
        <dbReference type="EMBL" id="GAA5094581.1"/>
    </source>
</evidence>
<keyword evidence="2" id="KW-0732">Signal</keyword>
<dbReference type="SMART" id="SM00228">
    <property type="entry name" value="PDZ"/>
    <property type="match status" value="2"/>
</dbReference>
<name>A0ABP9MI98_9HYPH</name>
<proteinExistence type="predicted"/>
<gene>
    <name evidence="8" type="ORF">GCM10023260_01930</name>
</gene>
<keyword evidence="3" id="KW-0677">Repeat</keyword>
<feature type="region of interest" description="Disordered" evidence="6">
    <location>
        <begin position="387"/>
        <end position="410"/>
    </location>
</feature>
<dbReference type="NCBIfam" id="TIGR02037">
    <property type="entry name" value="degP_htrA_DO"/>
    <property type="match status" value="1"/>
</dbReference>
<dbReference type="Pfam" id="PF00595">
    <property type="entry name" value="PDZ"/>
    <property type="match status" value="1"/>
</dbReference>
<evidence type="ECO:0000259" key="7">
    <source>
        <dbReference type="PROSITE" id="PS50106"/>
    </source>
</evidence>
<feature type="compositionally biased region" description="Polar residues" evidence="6">
    <location>
        <begin position="387"/>
        <end position="398"/>
    </location>
</feature>
<dbReference type="PRINTS" id="PR00834">
    <property type="entry name" value="PROTEASES2C"/>
</dbReference>
<dbReference type="InterPro" id="IPR001940">
    <property type="entry name" value="Peptidase_S1C"/>
</dbReference>
<evidence type="ECO:0000256" key="6">
    <source>
        <dbReference type="SAM" id="MobiDB-lite"/>
    </source>
</evidence>
<reference evidence="9" key="1">
    <citation type="journal article" date="2019" name="Int. J. Syst. Evol. Microbiol.">
        <title>The Global Catalogue of Microorganisms (GCM) 10K type strain sequencing project: providing services to taxonomists for standard genome sequencing and annotation.</title>
        <authorList>
            <consortium name="The Broad Institute Genomics Platform"/>
            <consortium name="The Broad Institute Genome Sequencing Center for Infectious Disease"/>
            <person name="Wu L."/>
            <person name="Ma J."/>
        </authorList>
    </citation>
    <scope>NUCLEOTIDE SEQUENCE [LARGE SCALE GENOMIC DNA]</scope>
    <source>
        <strain evidence="9">JCM 17706</strain>
    </source>
</reference>
<dbReference type="InterPro" id="IPR036034">
    <property type="entry name" value="PDZ_sf"/>
</dbReference>
<comment type="caution">
    <text evidence="8">The sequence shown here is derived from an EMBL/GenBank/DDBJ whole genome shotgun (WGS) entry which is preliminary data.</text>
</comment>
<feature type="domain" description="PDZ" evidence="7">
    <location>
        <begin position="402"/>
        <end position="501"/>
    </location>
</feature>
<organism evidence="8 9">
    <name type="scientific">Bartonella acomydis</name>
    <dbReference type="NCBI Taxonomy" id="686234"/>
    <lineage>
        <taxon>Bacteria</taxon>
        <taxon>Pseudomonadati</taxon>
        <taxon>Pseudomonadota</taxon>
        <taxon>Alphaproteobacteria</taxon>
        <taxon>Hyphomicrobiales</taxon>
        <taxon>Bartonellaceae</taxon>
        <taxon>Bartonella</taxon>
    </lineage>
</organism>
<dbReference type="InterPro" id="IPR009003">
    <property type="entry name" value="Peptidase_S1_PA"/>
</dbReference>
<evidence type="ECO:0000313" key="9">
    <source>
        <dbReference type="Proteomes" id="UP001501525"/>
    </source>
</evidence>
<evidence type="ECO:0000256" key="4">
    <source>
        <dbReference type="ARBA" id="ARBA00022801"/>
    </source>
</evidence>
<keyword evidence="9" id="KW-1185">Reference proteome</keyword>
<dbReference type="InterPro" id="IPR051201">
    <property type="entry name" value="Chloro_Bact_Ser_Proteases"/>
</dbReference>
<dbReference type="PROSITE" id="PS50106">
    <property type="entry name" value="PDZ"/>
    <property type="match status" value="1"/>
</dbReference>
<evidence type="ECO:0000256" key="3">
    <source>
        <dbReference type="ARBA" id="ARBA00022737"/>
    </source>
</evidence>
<dbReference type="Pfam" id="PF13365">
    <property type="entry name" value="Trypsin_2"/>
    <property type="match status" value="1"/>
</dbReference>
<evidence type="ECO:0000256" key="2">
    <source>
        <dbReference type="ARBA" id="ARBA00022729"/>
    </source>
</evidence>
<dbReference type="Gene3D" id="2.40.10.120">
    <property type="match status" value="1"/>
</dbReference>
<evidence type="ECO:0000256" key="1">
    <source>
        <dbReference type="ARBA" id="ARBA00022670"/>
    </source>
</evidence>
<dbReference type="SUPFAM" id="SSF50156">
    <property type="entry name" value="PDZ domain-like"/>
    <property type="match status" value="2"/>
</dbReference>
<dbReference type="PANTHER" id="PTHR43343">
    <property type="entry name" value="PEPTIDASE S12"/>
    <property type="match status" value="1"/>
</dbReference>
<dbReference type="Pfam" id="PF13180">
    <property type="entry name" value="PDZ_2"/>
    <property type="match status" value="1"/>
</dbReference>
<dbReference type="InterPro" id="IPR011782">
    <property type="entry name" value="Pept_S1C_Do"/>
</dbReference>
<evidence type="ECO:0000256" key="5">
    <source>
        <dbReference type="ARBA" id="ARBA00022825"/>
    </source>
</evidence>
<dbReference type="PANTHER" id="PTHR43343:SF3">
    <property type="entry name" value="PROTEASE DO-LIKE 8, CHLOROPLASTIC"/>
    <property type="match status" value="1"/>
</dbReference>
<keyword evidence="4" id="KW-0378">Hydrolase</keyword>
<dbReference type="InterPro" id="IPR001478">
    <property type="entry name" value="PDZ"/>
</dbReference>
<keyword evidence="1" id="KW-0645">Protease</keyword>
<accession>A0ABP9MI98</accession>